<keyword evidence="4 6" id="KW-0167">Capsid protein</keyword>
<organism evidence="7">
    <name type="scientific">Betatorquevirus 001J</name>
    <dbReference type="NCBI Taxonomy" id="3163402"/>
    <lineage>
        <taxon>Viruses</taxon>
        <taxon>Monodnaviria</taxon>
        <taxon>Shotokuvirae</taxon>
        <taxon>Commensaviricota</taxon>
        <taxon>Cardeaviricetes</taxon>
        <taxon>Sanitavirales</taxon>
        <taxon>Anelloviridae</taxon>
        <taxon>Betatorquevirus</taxon>
    </lineage>
</organism>
<comment type="subcellular location">
    <subcellularLocation>
        <location evidence="1 6">Virion</location>
    </subcellularLocation>
</comment>
<dbReference type="InterPro" id="IPR004219">
    <property type="entry name" value="TTvirus_Unk"/>
</dbReference>
<keyword evidence="5 6" id="KW-0946">Virion</keyword>
<proteinExistence type="inferred from homology"/>
<name>A0AAU7ST42_9VIRU</name>
<sequence length="653" mass="77952">MPYYYRRRRYQRRRRWPWRWRPRKTFFRRYRRQRRRRHRVRRKLKTLTVKEMQPKNIRLCIVKGLHCMLWCTEQTIHRNFRMWEMSKQIENWPGGGGFSVTKYTMDGLYEQHQLDRNWWTQTNRNLPLVRYLWCKLKLYQSSSTDYVVLYHTTYPMLATMLLYQSSQPSFMMMNKNCIFIPSKKTEPWKKPYKTIKIPPPEQMLNKWFFAKNFAKTGLLLLQVAACSFDEYYISITDTTSTIRFYSLNCYFWQRHDFIQPPINGGYTPLAEGTVEKHIWFTQNTTNEYSKLKPSELILLGNTRDNQPGTLVSNQNKNNYLTEHKYWGNPFRHEYLVTDNSIILISTKLLSLWSKKFQEPDKPFEEIYFTKPTNPMIDTIAYTPWNDTGQDNKIYLKPVGRDTSNWDPPHDEDLIASGFPLWVLLHGFIDWQIQLQSSIQIHRNFVLVIQSQFLTPTRPYHIPIDDDFYEGNSPYHEQGQSHITETDLKNWYPCVMFQLQTIAKIVNSGPGTPKIPKNQSIQAKIKYNFAFKFGGYSPKMDTIADPTKQEVYPIPGCESTTYSLQNPALPPEMYLYQFDAPQDYITKKATDRISKAWKTETTMFTGTKLHPQIQEETSESDEEAETTALLFKYRQQRRELKYYQQQLEALLQQP</sequence>
<keyword evidence="3 6" id="KW-1140">T=1 icosahedral capsid protein</keyword>
<dbReference type="EMBL" id="PP857189">
    <property type="protein sequence ID" value="XBU06736.1"/>
    <property type="molecule type" value="Genomic_DNA"/>
</dbReference>
<protein>
    <recommendedName>
        <fullName evidence="6">Capsid protein</fullName>
    </recommendedName>
</protein>
<accession>A0AAU7ST42</accession>
<comment type="similarity">
    <text evidence="2 6">Belongs to the anelloviridae capsid protein family.</text>
</comment>
<dbReference type="Pfam" id="PF02956">
    <property type="entry name" value="TT_ORF1"/>
    <property type="match status" value="1"/>
</dbReference>
<dbReference type="GO" id="GO:0039615">
    <property type="term" value="C:T=1 icosahedral viral capsid"/>
    <property type="evidence" value="ECO:0007669"/>
    <property type="project" value="UniProtKB-UniRule"/>
</dbReference>
<evidence type="ECO:0000256" key="1">
    <source>
        <dbReference type="ARBA" id="ARBA00004328"/>
    </source>
</evidence>
<evidence type="ECO:0000256" key="2">
    <source>
        <dbReference type="ARBA" id="ARBA00006131"/>
    </source>
</evidence>
<evidence type="ECO:0000256" key="3">
    <source>
        <dbReference type="ARBA" id="ARBA00022431"/>
    </source>
</evidence>
<evidence type="ECO:0000313" key="7">
    <source>
        <dbReference type="EMBL" id="XBU06736.1"/>
    </source>
</evidence>
<evidence type="ECO:0000256" key="6">
    <source>
        <dbReference type="RuleBase" id="RU361230"/>
    </source>
</evidence>
<comment type="function">
    <text evidence="6">Self-assembles to form an icosahedral capsid.</text>
</comment>
<reference evidence="7" key="1">
    <citation type="submission" date="2024-05" db="EMBL/GenBank/DDBJ databases">
        <authorList>
            <person name="Laubscher F."/>
            <person name="Chudzinski V."/>
            <person name="Cordey S."/>
            <person name="Hosszu-Fellous K."/>
            <person name="Kaiser L."/>
        </authorList>
    </citation>
    <scope>NUCLEOTIDE SEQUENCE</scope>
    <source>
        <strain evidence="7">1203D1-230</strain>
    </source>
</reference>
<evidence type="ECO:0000256" key="4">
    <source>
        <dbReference type="ARBA" id="ARBA00022561"/>
    </source>
</evidence>
<evidence type="ECO:0000256" key="5">
    <source>
        <dbReference type="ARBA" id="ARBA00022844"/>
    </source>
</evidence>